<feature type="region of interest" description="Disordered" evidence="1">
    <location>
        <begin position="1"/>
        <end position="124"/>
    </location>
</feature>
<keyword evidence="2" id="KW-0472">Membrane</keyword>
<dbReference type="EMBL" id="JBITYG010000003">
    <property type="protein sequence ID" value="MFI9101522.1"/>
    <property type="molecule type" value="Genomic_DNA"/>
</dbReference>
<evidence type="ECO:0000313" key="4">
    <source>
        <dbReference type="Proteomes" id="UP001614394"/>
    </source>
</evidence>
<evidence type="ECO:0000256" key="1">
    <source>
        <dbReference type="SAM" id="MobiDB-lite"/>
    </source>
</evidence>
<dbReference type="Proteomes" id="UP001614394">
    <property type="component" value="Unassembled WGS sequence"/>
</dbReference>
<feature type="compositionally biased region" description="Pro residues" evidence="1">
    <location>
        <begin position="55"/>
        <end position="67"/>
    </location>
</feature>
<dbReference type="RefSeq" id="WP_399648049.1">
    <property type="nucleotide sequence ID" value="NZ_JBITYG010000003.1"/>
</dbReference>
<feature type="compositionally biased region" description="Pro residues" evidence="1">
    <location>
        <begin position="98"/>
        <end position="119"/>
    </location>
</feature>
<accession>A0ABW8C6U7</accession>
<evidence type="ECO:0000256" key="2">
    <source>
        <dbReference type="SAM" id="Phobius"/>
    </source>
</evidence>
<sequence>MSTGVENGAGQPSPPQPPAFPALYPTTPPRPVHRPAAREPVAARRPQERSADRTPAPPTVPPPPAAPPAAASPFLSRHPEPPRPTTSPQQQAPQQPAWTPPETEPPAAPGPFAVPAPPARRPRTAAGRTASALCLVLGLGLFTGAATGALINHDPAAVGTTQGAYARAGDLWHSVPVDTLLPPVVSRPGAGPGGADRTYTRIGVAPAAGCAGAFDPLLAKVLAPVGCVQVLRATYVDATSSRVTTVGLLVTGGDAAGMSALNHRWTSEHLGSRLDLMPHPVAFPGTAAASFGDAQRASWTVSVSATLPVVVYAVSGFADGRPVPEPQPAAVATAPGATTAPAQAGLGTDVLVLAADLESRLHQAVTTDATSSRGAS</sequence>
<protein>
    <submittedName>
        <fullName evidence="3">Uncharacterized protein</fullName>
    </submittedName>
</protein>
<comment type="caution">
    <text evidence="3">The sequence shown here is derived from an EMBL/GenBank/DDBJ whole genome shotgun (WGS) entry which is preliminary data.</text>
</comment>
<feature type="compositionally biased region" description="Pro residues" evidence="1">
    <location>
        <begin position="12"/>
        <end position="30"/>
    </location>
</feature>
<gene>
    <name evidence="3" type="ORF">ACIGXA_13460</name>
</gene>
<feature type="compositionally biased region" description="Basic and acidic residues" evidence="1">
    <location>
        <begin position="41"/>
        <end position="52"/>
    </location>
</feature>
<evidence type="ECO:0000313" key="3">
    <source>
        <dbReference type="EMBL" id="MFI9101522.1"/>
    </source>
</evidence>
<keyword evidence="2" id="KW-0812">Transmembrane</keyword>
<reference evidence="3 4" key="1">
    <citation type="submission" date="2024-10" db="EMBL/GenBank/DDBJ databases">
        <title>The Natural Products Discovery Center: Release of the First 8490 Sequenced Strains for Exploring Actinobacteria Biosynthetic Diversity.</title>
        <authorList>
            <person name="Kalkreuter E."/>
            <person name="Kautsar S.A."/>
            <person name="Yang D."/>
            <person name="Bader C.D."/>
            <person name="Teijaro C.N."/>
            <person name="Fluegel L."/>
            <person name="Davis C.M."/>
            <person name="Simpson J.R."/>
            <person name="Lauterbach L."/>
            <person name="Steele A.D."/>
            <person name="Gui C."/>
            <person name="Meng S."/>
            <person name="Li G."/>
            <person name="Viehrig K."/>
            <person name="Ye F."/>
            <person name="Su P."/>
            <person name="Kiefer A.F."/>
            <person name="Nichols A."/>
            <person name="Cepeda A.J."/>
            <person name="Yan W."/>
            <person name="Fan B."/>
            <person name="Jiang Y."/>
            <person name="Adhikari A."/>
            <person name="Zheng C.-J."/>
            <person name="Schuster L."/>
            <person name="Cowan T.M."/>
            <person name="Smanski M.J."/>
            <person name="Chevrette M.G."/>
            <person name="De Carvalho L.P.S."/>
            <person name="Shen B."/>
        </authorList>
    </citation>
    <scope>NUCLEOTIDE SEQUENCE [LARGE SCALE GENOMIC DNA]</scope>
    <source>
        <strain evidence="3 4">NPDC053399</strain>
    </source>
</reference>
<proteinExistence type="predicted"/>
<feature type="compositionally biased region" description="Low complexity" evidence="1">
    <location>
        <begin position="86"/>
        <end position="97"/>
    </location>
</feature>
<name>A0ABW8C6U7_9ACTN</name>
<keyword evidence="2" id="KW-1133">Transmembrane helix</keyword>
<keyword evidence="4" id="KW-1185">Reference proteome</keyword>
<organism evidence="3 4">
    <name type="scientific">Streptomyces fildesensis</name>
    <dbReference type="NCBI Taxonomy" id="375757"/>
    <lineage>
        <taxon>Bacteria</taxon>
        <taxon>Bacillati</taxon>
        <taxon>Actinomycetota</taxon>
        <taxon>Actinomycetes</taxon>
        <taxon>Kitasatosporales</taxon>
        <taxon>Streptomycetaceae</taxon>
        <taxon>Streptomyces</taxon>
    </lineage>
</organism>
<feature type="transmembrane region" description="Helical" evidence="2">
    <location>
        <begin position="130"/>
        <end position="151"/>
    </location>
</feature>